<dbReference type="GO" id="GO:0035251">
    <property type="term" value="F:UDP-glucosyltransferase activity"/>
    <property type="evidence" value="ECO:0007669"/>
    <property type="project" value="InterPro"/>
</dbReference>
<proteinExistence type="predicted"/>
<keyword evidence="2" id="KW-1185">Reference proteome</keyword>
<dbReference type="InterPro" id="IPR050481">
    <property type="entry name" value="UDP-glycosyltransf_plant"/>
</dbReference>
<dbReference type="EMBL" id="JACCCZ010000001">
    <property type="protein sequence ID" value="NYG00185.1"/>
    <property type="molecule type" value="Genomic_DNA"/>
</dbReference>
<dbReference type="Gene3D" id="3.40.50.2000">
    <property type="entry name" value="Glycogen Phosphorylase B"/>
    <property type="match status" value="2"/>
</dbReference>
<reference evidence="1 2" key="1">
    <citation type="submission" date="2020-07" db="EMBL/GenBank/DDBJ databases">
        <title>Sequencing the genomes of 1000 actinobacteria strains.</title>
        <authorList>
            <person name="Klenk H.-P."/>
        </authorList>
    </citation>
    <scope>NUCLEOTIDE SEQUENCE [LARGE SCALE GENOMIC DNA]</scope>
    <source>
        <strain evidence="1 2">DSM 44749</strain>
    </source>
</reference>
<evidence type="ECO:0000313" key="1">
    <source>
        <dbReference type="EMBL" id="NYG00185.1"/>
    </source>
</evidence>
<sequence>MEQTTGTQRADGPGQEADQAGARPVLFCCTHSTGEAATSLALAGELARRGVPDLVFAADENLRGPVEELADRSAVEFVSLGPVNPALALTMMDDATYDRIYQRSRVRALRARARQLFDVDHLLQRYQALDEVVERVRPALMVINRFATHAVLVALARGIPYVITAPCLLSSLVEHDLPRGFPPPSSGLPLRRTLRQELDRIWFRIGVGSLFLDRSVLRRAVRLHKRMGELGLDPRTLRAPVQQEGARSLLCFTVPGVDYPLPVPDRVRMVGALVPPSRHDERDAAVTEWLDAHPSVVYVAFGSVTRMTADQVRSLVELARRLGDDHGLLWVVHRDQQRLLPAELPANLKVVPWVHSQLGVLEHPHVRAFFTHGGSNSIHESLYFGVPVLVRPTLVDQFDHAVRAVDTGIGLTVERPDRIDVDDTHGRLLRLLHEPGFADRAREIGQVQRSAGGLRVAGDAVLMELREASVPTPSA</sequence>
<name>A0A852W195_PSEA5</name>
<dbReference type="Pfam" id="PF00201">
    <property type="entry name" value="UDPGT"/>
    <property type="match status" value="1"/>
</dbReference>
<gene>
    <name evidence="1" type="ORF">HDA37_000470</name>
</gene>
<dbReference type="AlphaFoldDB" id="A0A852W195"/>
<dbReference type="SUPFAM" id="SSF53756">
    <property type="entry name" value="UDP-Glycosyltransferase/glycogen phosphorylase"/>
    <property type="match status" value="1"/>
</dbReference>
<dbReference type="RefSeq" id="WP_179760056.1">
    <property type="nucleotide sequence ID" value="NZ_BAAAJZ010000011.1"/>
</dbReference>
<evidence type="ECO:0000313" key="2">
    <source>
        <dbReference type="Proteomes" id="UP000549695"/>
    </source>
</evidence>
<organism evidence="1 2">
    <name type="scientific">Pseudonocardia alni</name>
    <name type="common">Amycolata alni</name>
    <dbReference type="NCBI Taxonomy" id="33907"/>
    <lineage>
        <taxon>Bacteria</taxon>
        <taxon>Bacillati</taxon>
        <taxon>Actinomycetota</taxon>
        <taxon>Actinomycetes</taxon>
        <taxon>Pseudonocardiales</taxon>
        <taxon>Pseudonocardiaceae</taxon>
        <taxon>Pseudonocardia</taxon>
    </lineage>
</organism>
<dbReference type="InterPro" id="IPR002213">
    <property type="entry name" value="UDP_glucos_trans"/>
</dbReference>
<dbReference type="CDD" id="cd03784">
    <property type="entry name" value="GT1_Gtf-like"/>
    <property type="match status" value="1"/>
</dbReference>
<dbReference type="SMR" id="A0A852W195"/>
<dbReference type="PANTHER" id="PTHR48049:SF132">
    <property type="entry name" value="GLYCOSYLTRANSFERASE"/>
    <property type="match status" value="1"/>
</dbReference>
<accession>A0A852W195</accession>
<dbReference type="PANTHER" id="PTHR48049">
    <property type="entry name" value="GLYCOSYLTRANSFERASE"/>
    <property type="match status" value="1"/>
</dbReference>
<comment type="caution">
    <text evidence="1">The sequence shown here is derived from an EMBL/GenBank/DDBJ whole genome shotgun (WGS) entry which is preliminary data.</text>
</comment>
<dbReference type="Proteomes" id="UP000549695">
    <property type="component" value="Unassembled WGS sequence"/>
</dbReference>
<dbReference type="GeneID" id="98050297"/>
<protein>
    <submittedName>
        <fullName evidence="1">Polyene glycosyltransferase</fullName>
    </submittedName>
</protein>